<proteinExistence type="inferred from homology"/>
<sequence length="191" mass="20409">MVKSRLRAEVRRRRRAMDAAERHRESAELCTALDTTLTGARVVAGYSATGTEPDPSAALERAHAAGTQVILPVCRPNFQLGWVTWHPDIELRPSALAPVNEPVGPVAEAIAAAAADVILLPATSVDRSGTRLGQGGGYYDRLIAEVRRQGSAAQLIAVVYEHELLPAGSLPRELTDQPVDAVATMSGLTWL</sequence>
<feature type="binding site" evidence="4">
    <location>
        <position position="52"/>
    </location>
    <ligand>
        <name>substrate</name>
    </ligand>
</feature>
<comment type="cofactor">
    <cofactor evidence="5">
        <name>Mg(2+)</name>
        <dbReference type="ChEBI" id="CHEBI:18420"/>
    </cofactor>
</comment>
<keyword evidence="2 4" id="KW-0547">Nucleotide-binding</keyword>
<dbReference type="InterPro" id="IPR002698">
    <property type="entry name" value="FTHF_cligase"/>
</dbReference>
<evidence type="ECO:0000256" key="1">
    <source>
        <dbReference type="ARBA" id="ARBA00010638"/>
    </source>
</evidence>
<keyword evidence="7" id="KW-1185">Reference proteome</keyword>
<evidence type="ECO:0000256" key="5">
    <source>
        <dbReference type="RuleBase" id="RU361279"/>
    </source>
</evidence>
<dbReference type="Proteomes" id="UP000625033">
    <property type="component" value="Unassembled WGS sequence"/>
</dbReference>
<evidence type="ECO:0000256" key="3">
    <source>
        <dbReference type="ARBA" id="ARBA00022840"/>
    </source>
</evidence>
<dbReference type="GO" id="GO:0005524">
    <property type="term" value="F:ATP binding"/>
    <property type="evidence" value="ECO:0007669"/>
    <property type="project" value="UniProtKB-KW"/>
</dbReference>
<keyword evidence="3 4" id="KW-0067">ATP-binding</keyword>
<keyword evidence="5" id="KW-0460">Magnesium</keyword>
<dbReference type="AlphaFoldDB" id="A0A931DER5"/>
<dbReference type="GO" id="GO:0009396">
    <property type="term" value="P:folic acid-containing compound biosynthetic process"/>
    <property type="evidence" value="ECO:0007669"/>
    <property type="project" value="TreeGrafter"/>
</dbReference>
<dbReference type="EMBL" id="JADOTZ010000001">
    <property type="protein sequence ID" value="MBG6085485.1"/>
    <property type="molecule type" value="Genomic_DNA"/>
</dbReference>
<dbReference type="InterPro" id="IPR024185">
    <property type="entry name" value="FTHF_cligase-like_sf"/>
</dbReference>
<organism evidence="6 7">
    <name type="scientific">Zhihengliuella flava</name>
    <dbReference type="NCBI Taxonomy" id="1285193"/>
    <lineage>
        <taxon>Bacteria</taxon>
        <taxon>Bacillati</taxon>
        <taxon>Actinomycetota</taxon>
        <taxon>Actinomycetes</taxon>
        <taxon>Micrococcales</taxon>
        <taxon>Micrococcaceae</taxon>
        <taxon>Zhihengliuella</taxon>
    </lineage>
</organism>
<reference evidence="6" key="1">
    <citation type="submission" date="2020-11" db="EMBL/GenBank/DDBJ databases">
        <title>Sequencing the genomes of 1000 actinobacteria strains.</title>
        <authorList>
            <person name="Klenk H.-P."/>
        </authorList>
    </citation>
    <scope>NUCLEOTIDE SEQUENCE</scope>
    <source>
        <strain evidence="6">DSM 26152</strain>
    </source>
</reference>
<feature type="binding site" evidence="4">
    <location>
        <begin position="3"/>
        <end position="7"/>
    </location>
    <ligand>
        <name>ATP</name>
        <dbReference type="ChEBI" id="CHEBI:30616"/>
    </ligand>
</feature>
<feature type="binding site" evidence="4">
    <location>
        <begin position="131"/>
        <end position="139"/>
    </location>
    <ligand>
        <name>ATP</name>
        <dbReference type="ChEBI" id="CHEBI:30616"/>
    </ligand>
</feature>
<dbReference type="InterPro" id="IPR037171">
    <property type="entry name" value="NagB/RpiA_transferase-like"/>
</dbReference>
<dbReference type="SUPFAM" id="SSF100950">
    <property type="entry name" value="NagB/RpiA/CoA transferase-like"/>
    <property type="match status" value="1"/>
</dbReference>
<name>A0A931DER5_9MICC</name>
<dbReference type="RefSeq" id="WP_196836666.1">
    <property type="nucleotide sequence ID" value="NZ_JADOTZ010000001.1"/>
</dbReference>
<dbReference type="PANTHER" id="PTHR23407">
    <property type="entry name" value="ATPASE INHIBITOR/5-FORMYLTETRAHYDROFOLATE CYCLO-LIGASE"/>
    <property type="match status" value="1"/>
</dbReference>
<keyword evidence="6" id="KW-0436">Ligase</keyword>
<dbReference type="NCBIfam" id="TIGR02727">
    <property type="entry name" value="MTHFS_bact"/>
    <property type="match status" value="1"/>
</dbReference>
<protein>
    <recommendedName>
        <fullName evidence="5">5-formyltetrahydrofolate cyclo-ligase</fullName>
        <ecNumber evidence="5">6.3.3.2</ecNumber>
    </recommendedName>
</protein>
<dbReference type="GO" id="GO:0030272">
    <property type="term" value="F:5-formyltetrahydrofolate cyclo-ligase activity"/>
    <property type="evidence" value="ECO:0007669"/>
    <property type="project" value="UniProtKB-EC"/>
</dbReference>
<dbReference type="GO" id="GO:0046872">
    <property type="term" value="F:metal ion binding"/>
    <property type="evidence" value="ECO:0007669"/>
    <property type="project" value="UniProtKB-KW"/>
</dbReference>
<comment type="similarity">
    <text evidence="1 5">Belongs to the 5-formyltetrahydrofolate cyclo-ligase family.</text>
</comment>
<gene>
    <name evidence="6" type="ORF">IW252_002252</name>
</gene>
<comment type="catalytic activity">
    <reaction evidence="5">
        <text>(6S)-5-formyl-5,6,7,8-tetrahydrofolate + ATP = (6R)-5,10-methenyltetrahydrofolate + ADP + phosphate</text>
        <dbReference type="Rhea" id="RHEA:10488"/>
        <dbReference type="ChEBI" id="CHEBI:30616"/>
        <dbReference type="ChEBI" id="CHEBI:43474"/>
        <dbReference type="ChEBI" id="CHEBI:57455"/>
        <dbReference type="ChEBI" id="CHEBI:57457"/>
        <dbReference type="ChEBI" id="CHEBI:456216"/>
        <dbReference type="EC" id="6.3.3.2"/>
    </reaction>
</comment>
<dbReference type="Pfam" id="PF01812">
    <property type="entry name" value="5-FTHF_cyc-lig"/>
    <property type="match status" value="1"/>
</dbReference>
<dbReference type="PANTHER" id="PTHR23407:SF1">
    <property type="entry name" value="5-FORMYLTETRAHYDROFOLATE CYCLO-LIGASE"/>
    <property type="match status" value="1"/>
</dbReference>
<evidence type="ECO:0000256" key="4">
    <source>
        <dbReference type="PIRSR" id="PIRSR006806-1"/>
    </source>
</evidence>
<dbReference type="GO" id="GO:0035999">
    <property type="term" value="P:tetrahydrofolate interconversion"/>
    <property type="evidence" value="ECO:0007669"/>
    <property type="project" value="TreeGrafter"/>
</dbReference>
<dbReference type="PIRSF" id="PIRSF006806">
    <property type="entry name" value="FTHF_cligase"/>
    <property type="match status" value="1"/>
</dbReference>
<accession>A0A931DER5</accession>
<dbReference type="Gene3D" id="3.40.50.10420">
    <property type="entry name" value="NagB/RpiA/CoA transferase-like"/>
    <property type="match status" value="1"/>
</dbReference>
<comment type="caution">
    <text evidence="6">The sequence shown here is derived from an EMBL/GenBank/DDBJ whole genome shotgun (WGS) entry which is preliminary data.</text>
</comment>
<evidence type="ECO:0000256" key="2">
    <source>
        <dbReference type="ARBA" id="ARBA00022741"/>
    </source>
</evidence>
<keyword evidence="5" id="KW-0479">Metal-binding</keyword>
<evidence type="ECO:0000313" key="7">
    <source>
        <dbReference type="Proteomes" id="UP000625033"/>
    </source>
</evidence>
<evidence type="ECO:0000313" key="6">
    <source>
        <dbReference type="EMBL" id="MBG6085485.1"/>
    </source>
</evidence>
<dbReference type="EC" id="6.3.3.2" evidence="5"/>